<dbReference type="RefSeq" id="WP_037462936.1">
    <property type="nucleotide sequence ID" value="NZ_BCZD01000021.1"/>
</dbReference>
<dbReference type="EMBL" id="JFZA02000004">
    <property type="protein sequence ID" value="KFG91372.1"/>
    <property type="molecule type" value="Genomic_DNA"/>
</dbReference>
<dbReference type="Proteomes" id="UP000024284">
    <property type="component" value="Unassembled WGS sequence"/>
</dbReference>
<sequence>MADLYLKALESERRSLWAECRLKGLAKDTPERIRIAELDELLAKHKAKKNSGSAPSGPEANIP</sequence>
<keyword evidence="2" id="KW-1185">Reference proteome</keyword>
<dbReference type="STRING" id="76947.GCA_002080435_01924"/>
<evidence type="ECO:0000313" key="1">
    <source>
        <dbReference type="EMBL" id="KFG91372.1"/>
    </source>
</evidence>
<dbReference type="eggNOG" id="ENOG50313VV">
    <property type="taxonomic scope" value="Bacteria"/>
</dbReference>
<dbReference type="OrthoDB" id="7475536at2"/>
<name>A0A086PDA4_SPHHM</name>
<gene>
    <name evidence="1" type="ORF">BV98_000865</name>
</gene>
<comment type="caution">
    <text evidence="1">The sequence shown here is derived from an EMBL/GenBank/DDBJ whole genome shotgun (WGS) entry which is preliminary data.</text>
</comment>
<accession>A0A086PDA4</accession>
<evidence type="ECO:0000313" key="2">
    <source>
        <dbReference type="Proteomes" id="UP000024284"/>
    </source>
</evidence>
<dbReference type="PATRIC" id="fig|1219045.3.peg.880"/>
<protein>
    <submittedName>
        <fullName evidence="1">Uncharacterized protein</fullName>
    </submittedName>
</protein>
<organism evidence="1 2">
    <name type="scientific">Sphingobium herbicidovorans (strain ATCC 700291 / DSM 11019 / CCUG 56400 / KCTC 2939 / LMG 18315 / NBRC 16415 / MH)</name>
    <name type="common">Sphingomonas herbicidovorans</name>
    <dbReference type="NCBI Taxonomy" id="1219045"/>
    <lineage>
        <taxon>Bacteria</taxon>
        <taxon>Pseudomonadati</taxon>
        <taxon>Pseudomonadota</taxon>
        <taxon>Alphaproteobacteria</taxon>
        <taxon>Sphingomonadales</taxon>
        <taxon>Sphingomonadaceae</taxon>
        <taxon>Sphingobium</taxon>
    </lineage>
</organism>
<reference evidence="1" key="1">
    <citation type="submission" date="2014-08" db="EMBL/GenBank/DDBJ databases">
        <title>Draft genome sequences of Sphingobium herbicidovorans.</title>
        <authorList>
            <person name="Gan H.M."/>
            <person name="Gan H.Y."/>
            <person name="Savka M.A."/>
        </authorList>
    </citation>
    <scope>NUCLEOTIDE SEQUENCE [LARGE SCALE GENOMIC DNA]</scope>
    <source>
        <strain evidence="1">NBRC 16415</strain>
    </source>
</reference>
<proteinExistence type="predicted"/>
<dbReference type="AlphaFoldDB" id="A0A086PDA4"/>